<organism evidence="1 2">
    <name type="scientific">Flagellimonas nanhaiensis</name>
    <dbReference type="NCBI Taxonomy" id="2292706"/>
    <lineage>
        <taxon>Bacteria</taxon>
        <taxon>Pseudomonadati</taxon>
        <taxon>Bacteroidota</taxon>
        <taxon>Flavobacteriia</taxon>
        <taxon>Flavobacteriales</taxon>
        <taxon>Flavobacteriaceae</taxon>
        <taxon>Flagellimonas</taxon>
    </lineage>
</organism>
<dbReference type="EMBL" id="QTJX01000008">
    <property type="protein sequence ID" value="RDY57639.1"/>
    <property type="molecule type" value="Genomic_DNA"/>
</dbReference>
<evidence type="ECO:0008006" key="3">
    <source>
        <dbReference type="Google" id="ProtNLM"/>
    </source>
</evidence>
<gene>
    <name evidence="1" type="ORF">DX873_18130</name>
</gene>
<proteinExistence type="predicted"/>
<keyword evidence="2" id="KW-1185">Reference proteome</keyword>
<evidence type="ECO:0000313" key="2">
    <source>
        <dbReference type="Proteomes" id="UP000261828"/>
    </source>
</evidence>
<evidence type="ECO:0000313" key="1">
    <source>
        <dbReference type="EMBL" id="RDY57639.1"/>
    </source>
</evidence>
<comment type="caution">
    <text evidence="1">The sequence shown here is derived from an EMBL/GenBank/DDBJ whole genome shotgun (WGS) entry which is preliminary data.</text>
</comment>
<dbReference type="Proteomes" id="UP000261828">
    <property type="component" value="Unassembled WGS sequence"/>
</dbReference>
<reference evidence="1 2" key="1">
    <citation type="submission" date="2018-08" db="EMBL/GenBank/DDBJ databases">
        <title>Muricauda nanhaiensis sp. nov., isolated from seawater of the South China Sea.</title>
        <authorList>
            <person name="Dang Y."/>
        </authorList>
    </citation>
    <scope>NUCLEOTIDE SEQUENCE [LARGE SCALE GENOMIC DNA]</scope>
    <source>
        <strain evidence="1 2">SM1704</strain>
    </source>
</reference>
<dbReference type="OrthoDB" id="1445783at2"/>
<accession>A0A371JL31</accession>
<name>A0A371JL31_9FLAO</name>
<sequence length="84" mass="10028">MKKVLDRKIKFIWDFRGDNSASLAKHFQKHLEEFVIIEELKYDLSGVMHITTNHSMVYLVVAEFEMEEIREILNPHRGEYYDGP</sequence>
<dbReference type="AlphaFoldDB" id="A0A371JL31"/>
<protein>
    <recommendedName>
        <fullName evidence="3">DUF3303 domain-containing protein</fullName>
    </recommendedName>
</protein>
<dbReference type="RefSeq" id="WP_116185911.1">
    <property type="nucleotide sequence ID" value="NZ_QTJX01000008.1"/>
</dbReference>